<accession>A0A919UB75</accession>
<keyword evidence="2" id="KW-0548">Nucleotidyltransferase</keyword>
<feature type="domain" description="Phosphoribosyl-dephospho-CoA transferase MdcG N-terminal" evidence="4">
    <location>
        <begin position="29"/>
        <end position="102"/>
    </location>
</feature>
<organism evidence="5 6">
    <name type="scientific">Dactylosporangium siamense</name>
    <dbReference type="NCBI Taxonomy" id="685454"/>
    <lineage>
        <taxon>Bacteria</taxon>
        <taxon>Bacillati</taxon>
        <taxon>Actinomycetota</taxon>
        <taxon>Actinomycetes</taxon>
        <taxon>Micromonosporales</taxon>
        <taxon>Micromonosporaceae</taxon>
        <taxon>Dactylosporangium</taxon>
    </lineage>
</organism>
<keyword evidence="6" id="KW-1185">Reference proteome</keyword>
<evidence type="ECO:0000256" key="1">
    <source>
        <dbReference type="ARBA" id="ARBA00022679"/>
    </source>
</evidence>
<name>A0A919UB75_9ACTN</name>
<dbReference type="Pfam" id="PF20866">
    <property type="entry name" value="MdcG_N"/>
    <property type="match status" value="1"/>
</dbReference>
<keyword evidence="1" id="KW-0808">Transferase</keyword>
<dbReference type="AlphaFoldDB" id="A0A919UB75"/>
<proteinExistence type="predicted"/>
<dbReference type="InterPro" id="IPR048903">
    <property type="entry name" value="MdcG_N"/>
</dbReference>
<evidence type="ECO:0000313" key="5">
    <source>
        <dbReference type="EMBL" id="GIG45311.1"/>
    </source>
</evidence>
<comment type="caution">
    <text evidence="5">The sequence shown here is derived from an EMBL/GenBank/DDBJ whole genome shotgun (WGS) entry which is preliminary data.</text>
</comment>
<gene>
    <name evidence="5" type="primary">mdcG</name>
    <name evidence="5" type="ORF">Dsi01nite_033520</name>
</gene>
<dbReference type="Proteomes" id="UP000660611">
    <property type="component" value="Unassembled WGS sequence"/>
</dbReference>
<dbReference type="NCBIfam" id="NF002332">
    <property type="entry name" value="PRK01293.1"/>
    <property type="match status" value="1"/>
</dbReference>
<feature type="domain" description="Phosphoribosyl-dephospho-CoA transferase MdcG C-terminal" evidence="3">
    <location>
        <begin position="114"/>
        <end position="221"/>
    </location>
</feature>
<evidence type="ECO:0000259" key="3">
    <source>
        <dbReference type="Pfam" id="PF10620"/>
    </source>
</evidence>
<dbReference type="Pfam" id="PF10620">
    <property type="entry name" value="MdcG"/>
    <property type="match status" value="1"/>
</dbReference>
<sequence length="229" mass="23482">MNTPSEHTVNTPFEPAVTGRLEPAVTGLRTHDLVRLAGVGTDACTGAAPAWVAESLARTPWAVVRRGTAARGHLPVGVRGPERHQRHATEVPVHSVLDVVGPEELRCGAGPADRTPALAALRALQPALDGLGPGWGPVGGAGFELATGQPVTTAASDLDVIVRCDPLPGTDWAAALLEAFRGVPVRVDCLIETPAGAVAAAELASGADRVVLRTARGACLIVPARIRGT</sequence>
<reference evidence="5" key="1">
    <citation type="submission" date="2021-01" db="EMBL/GenBank/DDBJ databases">
        <title>Whole genome shotgun sequence of Dactylosporangium siamense NBRC 106093.</title>
        <authorList>
            <person name="Komaki H."/>
            <person name="Tamura T."/>
        </authorList>
    </citation>
    <scope>NUCLEOTIDE SEQUENCE</scope>
    <source>
        <strain evidence="5">NBRC 106093</strain>
    </source>
</reference>
<evidence type="ECO:0000259" key="4">
    <source>
        <dbReference type="Pfam" id="PF20866"/>
    </source>
</evidence>
<evidence type="ECO:0000313" key="6">
    <source>
        <dbReference type="Proteomes" id="UP000660611"/>
    </source>
</evidence>
<dbReference type="EMBL" id="BONQ01000050">
    <property type="protein sequence ID" value="GIG45311.1"/>
    <property type="molecule type" value="Genomic_DNA"/>
</dbReference>
<dbReference type="NCBIfam" id="TIGR03135">
    <property type="entry name" value="malonate_mdcG"/>
    <property type="match status" value="1"/>
</dbReference>
<protein>
    <submittedName>
        <fullName evidence="5">Malonate decarboxylase holo-ACP synthase</fullName>
    </submittedName>
</protein>
<evidence type="ECO:0000256" key="2">
    <source>
        <dbReference type="ARBA" id="ARBA00022695"/>
    </source>
</evidence>
<dbReference type="InterPro" id="IPR017557">
    <property type="entry name" value="Holo-ACP_synthase"/>
</dbReference>
<dbReference type="GO" id="GO:0016779">
    <property type="term" value="F:nucleotidyltransferase activity"/>
    <property type="evidence" value="ECO:0007669"/>
    <property type="project" value="UniProtKB-KW"/>
</dbReference>
<dbReference type="InterPro" id="IPR049180">
    <property type="entry name" value="MdcG_C"/>
</dbReference>